<evidence type="ECO:0000259" key="2">
    <source>
        <dbReference type="Pfam" id="PF10302"/>
    </source>
</evidence>
<proteinExistence type="predicted"/>
<dbReference type="PANTHER" id="PTHR28049">
    <property type="entry name" value="TRANSMEMBRANE PROTEIN YOR223W"/>
    <property type="match status" value="1"/>
</dbReference>
<evidence type="ECO:0000256" key="1">
    <source>
        <dbReference type="SAM" id="Phobius"/>
    </source>
</evidence>
<reference evidence="4 5" key="1">
    <citation type="submission" date="2016-01" db="EMBL/GenBank/DDBJ databases">
        <title>Genome sequence of the yeast Holleya sinecauda.</title>
        <authorList>
            <person name="Dietrich F.S."/>
        </authorList>
    </citation>
    <scope>NUCLEOTIDE SEQUENCE [LARGE SCALE GENOMIC DNA]</scope>
    <source>
        <strain evidence="4 5">ATCC 58844</strain>
    </source>
</reference>
<dbReference type="OrthoDB" id="2556122at2759"/>
<sequence>MSTESLIPQQSQRRRCFVVIRFNDPSLQDLVLEVSSIPFRDINTKWLRNMVRQMRPSQTNNHRLKFIRSGQPLNSQSDLRLQQFFETADENDKYYVHCIVGPVLSADQHQNEDALDDIGQQPDGATSQAIGFDRLRSVGFSDDEIELLRQQFRATYGDLDENRQQNGGEGSDIRQLEEQWIETGATEQGGQFNSIPIANYKYNMDLLAGLVIGCLLGVFSILLMKHEGLFSRRQKMAVVVGVMINITFGVRNI</sequence>
<dbReference type="Proteomes" id="UP000243052">
    <property type="component" value="Chromosome iii"/>
</dbReference>
<dbReference type="InterPro" id="IPR019413">
    <property type="entry name" value="Dsc3_ub-like_dom"/>
</dbReference>
<dbReference type="InterPro" id="IPR045226">
    <property type="entry name" value="Dsc3"/>
</dbReference>
<keyword evidence="1" id="KW-0812">Transmembrane</keyword>
<dbReference type="RefSeq" id="XP_017986779.1">
    <property type="nucleotide sequence ID" value="XM_018131333.1"/>
</dbReference>
<gene>
    <name evidence="4" type="ORF">AW171_hschr31634</name>
</gene>
<dbReference type="EMBL" id="CP014243">
    <property type="protein sequence ID" value="AMD19783.1"/>
    <property type="molecule type" value="Genomic_DNA"/>
</dbReference>
<evidence type="ECO:0000259" key="3">
    <source>
        <dbReference type="Pfam" id="PF13373"/>
    </source>
</evidence>
<accession>A0A109UYB2</accession>
<feature type="domain" description="DSC E3 ubiquitin ligase complex subunit 3 C-terminal" evidence="3">
    <location>
        <begin position="130"/>
        <end position="250"/>
    </location>
</feature>
<dbReference type="Pfam" id="PF13373">
    <property type="entry name" value="Dsc3_C"/>
    <property type="match status" value="1"/>
</dbReference>
<keyword evidence="1" id="KW-0472">Membrane</keyword>
<dbReference type="GO" id="GO:0044695">
    <property type="term" value="C:Dsc E3 ubiquitin ligase complex"/>
    <property type="evidence" value="ECO:0007669"/>
    <property type="project" value="InterPro"/>
</dbReference>
<feature type="domain" description="DSC E3 ubiquitin ligase complex subunit 3 ubiquitin-like" evidence="2">
    <location>
        <begin position="17"/>
        <end position="102"/>
    </location>
</feature>
<dbReference type="AlphaFoldDB" id="A0A109UYB2"/>
<organism evidence="4 5">
    <name type="scientific">Eremothecium sinecaudum</name>
    <dbReference type="NCBI Taxonomy" id="45286"/>
    <lineage>
        <taxon>Eukaryota</taxon>
        <taxon>Fungi</taxon>
        <taxon>Dikarya</taxon>
        <taxon>Ascomycota</taxon>
        <taxon>Saccharomycotina</taxon>
        <taxon>Saccharomycetes</taxon>
        <taxon>Saccharomycetales</taxon>
        <taxon>Saccharomycetaceae</taxon>
        <taxon>Eremothecium</taxon>
    </lineage>
</organism>
<feature type="transmembrane region" description="Helical" evidence="1">
    <location>
        <begin position="206"/>
        <end position="224"/>
    </location>
</feature>
<dbReference type="Pfam" id="PF10302">
    <property type="entry name" value="Dsc3_N"/>
    <property type="match status" value="1"/>
</dbReference>
<dbReference type="PANTHER" id="PTHR28049:SF1">
    <property type="entry name" value="DSC E3 UBIQUITIN LIGASE COMPLEX SUBUNIT 3"/>
    <property type="match status" value="1"/>
</dbReference>
<dbReference type="GeneID" id="28722998"/>
<name>A0A109UYB2_9SACH</name>
<dbReference type="InterPro" id="IPR025390">
    <property type="entry name" value="Dsc3_C"/>
</dbReference>
<keyword evidence="1" id="KW-1133">Transmembrane helix</keyword>
<evidence type="ECO:0000313" key="5">
    <source>
        <dbReference type="Proteomes" id="UP000243052"/>
    </source>
</evidence>
<dbReference type="GO" id="GO:0005783">
    <property type="term" value="C:endoplasmic reticulum"/>
    <property type="evidence" value="ECO:0007669"/>
    <property type="project" value="TreeGrafter"/>
</dbReference>
<evidence type="ECO:0000313" key="4">
    <source>
        <dbReference type="EMBL" id="AMD19783.1"/>
    </source>
</evidence>
<protein>
    <submittedName>
        <fullName evidence="4">HCL368Cp</fullName>
    </submittedName>
</protein>
<keyword evidence="5" id="KW-1185">Reference proteome</keyword>